<organism evidence="1">
    <name type="scientific">Dulem virus 72</name>
    <dbReference type="NCBI Taxonomy" id="3145783"/>
    <lineage>
        <taxon>Viruses</taxon>
        <taxon>Monodnaviria</taxon>
        <taxon>Loebvirae</taxon>
        <taxon>Hofneiviricota</taxon>
        <taxon>Faserviricetes</taxon>
        <taxon>Tubulavirales</taxon>
        <taxon>Inoviridae</taxon>
        <taxon>Inovirus</taxon>
    </lineage>
</organism>
<evidence type="ECO:0000313" key="1">
    <source>
        <dbReference type="EMBL" id="XCD06650.1"/>
    </source>
</evidence>
<reference evidence="1" key="1">
    <citation type="submission" date="2024-03" db="EMBL/GenBank/DDBJ databases">
        <title>Diverse circular DNA viruses in blood, oral, and fecal samples of captive lemurs.</title>
        <authorList>
            <person name="Paietta E.N."/>
            <person name="Kraberger S."/>
            <person name="Lund M.C."/>
            <person name="Custer J.M."/>
            <person name="Vargas K.M."/>
            <person name="Ehmke E.E."/>
            <person name="Yoder A.D."/>
            <person name="Varsani A."/>
        </authorList>
    </citation>
    <scope>NUCLEOTIDE SEQUENCE</scope>
    <source>
        <strain evidence="1">Duke_25SF_178</strain>
    </source>
</reference>
<sequence length="83" mass="9442">MVVHEVVGIEKQNGTFNGNAYDNLKFQCLICADKKNVNDGKLVGRKVEVVKMRSKDFDGGIKVGDCVVFFFDKFQNCIEYKKM</sequence>
<dbReference type="EMBL" id="PP511697">
    <property type="protein sequence ID" value="XCD06650.1"/>
    <property type="molecule type" value="Genomic_DNA"/>
</dbReference>
<proteinExistence type="predicted"/>
<accession>A0AAU8B538</accession>
<name>A0AAU8B538_9VIRU</name>
<protein>
    <submittedName>
        <fullName evidence="1">Uncharacterized protein</fullName>
    </submittedName>
</protein>